<dbReference type="PROSITE" id="PS51840">
    <property type="entry name" value="C2_NT"/>
    <property type="match status" value="1"/>
</dbReference>
<organism evidence="4 5">
    <name type="scientific">Escallonia herrerae</name>
    <dbReference type="NCBI Taxonomy" id="1293975"/>
    <lineage>
        <taxon>Eukaryota</taxon>
        <taxon>Viridiplantae</taxon>
        <taxon>Streptophyta</taxon>
        <taxon>Embryophyta</taxon>
        <taxon>Tracheophyta</taxon>
        <taxon>Spermatophyta</taxon>
        <taxon>Magnoliopsida</taxon>
        <taxon>eudicotyledons</taxon>
        <taxon>Gunneridae</taxon>
        <taxon>Pentapetalae</taxon>
        <taxon>asterids</taxon>
        <taxon>campanulids</taxon>
        <taxon>Escalloniales</taxon>
        <taxon>Escalloniaceae</taxon>
        <taxon>Escallonia</taxon>
    </lineage>
</organism>
<dbReference type="EMBL" id="JAVXUP010000012">
    <property type="protein sequence ID" value="KAK3043012.1"/>
    <property type="molecule type" value="Genomic_DNA"/>
</dbReference>
<dbReference type="PANTHER" id="PTHR47270">
    <property type="entry name" value="PROTEIN MLP1-LIKE"/>
    <property type="match status" value="1"/>
</dbReference>
<dbReference type="Pfam" id="PF10358">
    <property type="entry name" value="NT-C2"/>
    <property type="match status" value="1"/>
</dbReference>
<dbReference type="InterPro" id="IPR019448">
    <property type="entry name" value="NT-C2"/>
</dbReference>
<dbReference type="PANTHER" id="PTHR47270:SF3">
    <property type="entry name" value="HYPOTETICAL PROTEIN"/>
    <property type="match status" value="1"/>
</dbReference>
<protein>
    <recommendedName>
        <fullName evidence="3">C2 NT-type domain-containing protein</fullName>
    </recommendedName>
</protein>
<feature type="region of interest" description="Disordered" evidence="2">
    <location>
        <begin position="1356"/>
        <end position="1385"/>
    </location>
</feature>
<evidence type="ECO:0000259" key="3">
    <source>
        <dbReference type="PROSITE" id="PS51840"/>
    </source>
</evidence>
<sequence>MFRLQRQHKSSESGEKVDFKFSNFQAIQVPKGWDKLFVSLISVGTGKTVAKSTKAPVRNGNCQWTETLSESLWISKDDFSKELEGCLFKLVVSTGSARSGILGEATVNMAGYMSSRTFAPLSLPLKKCNYGTVLQVKIHCLTPRMKLRDEETKSSNGHAEDQDANFHSMGSKSNGSDGLIVRSLRSPSSQDFGSTSHPGKFGSKETSYSPAGSNHGFNSANGFVGRGNFSARHVDGHSYNVGERQDASSSRDVSPHGDYSAEDASVLIHSSFSLKDMDSGDGMEKYKQDFGKSSSAVIVKSSLANAGSSKNLLEAAEDTIEELRDEAKMWERNARQQMLDLDILRRKYSDQSKKLADLEMELSAACTERDGIKKEVEQLKLLLKETMTKQAEIKDATFESEGITRIRKELEDEIKFQKESNASLAQQLAKNQESNIELVSILQEMEETIEKQKVDIENLSTLQLKFSNLEDSIHGYLDENRNLVIQLQQLQESENTLQVKVQMLEQALKEKNDLETEQNLSMQSLLDSEREYKCKLSVKEEELVSLEAKLMESVSERHLEERKLNEENSLELKREIEALKEQVKELERDCTELTNENLELLCKLKNNGRFESEVKELQSRIPYLEEKLKRVTEEFQLDTVETSRIFSESLKQLEMAFHQIMKPQNNILSEVSDKCQYYLDDLGKLDDTGTTASKVWARAIPNYIIELNKLLEARITEFEEVLKCAELENKERSTTVEEAQKQLEDYILKVSELSSSKVELEANLTVLEMDVADKGSVVENLQADLLSKEEEVDFLRRCQLELEVQVANSTKENNQLQETMEIALRESNITSKCLDGLQHDLLVLKSSVDSHVSANKILERKSNELECSNRELELHLFEMEEENIQLSERVSGLEAQLRYVTDEKESSRLELGNAKCVSTSLQDEIRRLAVDMERQKVDFKQKSLDLENQRSEAQEECDFLKVENRKLQESTVSLTEEYNALQKTNGELKKQKLELHERCRHLESELTISQKSVTDCSKRIEALEGNIFSVLSDVATKEKTLTVELDALVQENRKQKEKYFLEESLLKQMYLENTTEVENLQREVEHLTKQISATHDERERIASEAVHEVSNLRADRAKLESTVQEVQSRAKLIEEEIKMVREESEMKVQGLRVELVASKQSHEQLMADHEKTLKLLANYRTSEDKFKTAVSDLELKLTVSEYERQQLIEETVKLKAQLLKISHLQDDFLAFKRKLSESKFEKEKLEALLNSLSRDYEELKAEKMSCVEKISSLQNKNFEFEDCKRKVIALEDKLLRREGDLTAKEALCAQDAELRNELSQIKRANKQYQLKVKQLEDEKDECLKRAQALKEDLRMMEGVKQEGTKSGSKKIDNEHGQPRGSPRVSGVDHVAKLQLLENELAQALEAKNKYKGQLERFLSEGRNSSSAAPRKLRADGEVVPKERYERTKSSLETELRDIRDRYFQMSLKYAEGEAQREDLVMMLKAAKSGKRRFS</sequence>
<keyword evidence="1" id="KW-0175">Coiled coil</keyword>
<evidence type="ECO:0000313" key="5">
    <source>
        <dbReference type="Proteomes" id="UP001188597"/>
    </source>
</evidence>
<keyword evidence="5" id="KW-1185">Reference proteome</keyword>
<gene>
    <name evidence="4" type="ORF">RJ639_002580</name>
</gene>
<feature type="coiled-coil region" evidence="1">
    <location>
        <begin position="1311"/>
        <end position="1352"/>
    </location>
</feature>
<feature type="coiled-coil region" evidence="1">
    <location>
        <begin position="306"/>
        <end position="634"/>
    </location>
</feature>
<feature type="compositionally biased region" description="Basic and acidic residues" evidence="2">
    <location>
        <begin position="149"/>
        <end position="161"/>
    </location>
</feature>
<evidence type="ECO:0000256" key="2">
    <source>
        <dbReference type="SAM" id="MobiDB-lite"/>
    </source>
</evidence>
<feature type="compositionally biased region" description="Basic and acidic residues" evidence="2">
    <location>
        <begin position="1356"/>
        <end position="1377"/>
    </location>
</feature>
<comment type="caution">
    <text evidence="4">The sequence shown here is derived from an EMBL/GenBank/DDBJ whole genome shotgun (WGS) entry which is preliminary data.</text>
</comment>
<feature type="coiled-coil region" evidence="1">
    <location>
        <begin position="1038"/>
        <end position="1143"/>
    </location>
</feature>
<feature type="region of interest" description="Disordered" evidence="2">
    <location>
        <begin position="240"/>
        <end position="259"/>
    </location>
</feature>
<feature type="domain" description="C2 NT-type" evidence="3">
    <location>
        <begin position="7"/>
        <end position="142"/>
    </location>
</feature>
<feature type="coiled-coil region" evidence="1">
    <location>
        <begin position="1235"/>
        <end position="1276"/>
    </location>
</feature>
<feature type="compositionally biased region" description="Polar residues" evidence="2">
    <location>
        <begin position="185"/>
        <end position="197"/>
    </location>
</feature>
<reference evidence="4" key="1">
    <citation type="submission" date="2022-12" db="EMBL/GenBank/DDBJ databases">
        <title>Draft genome assemblies for two species of Escallonia (Escalloniales).</title>
        <authorList>
            <person name="Chanderbali A."/>
            <person name="Dervinis C."/>
            <person name="Anghel I."/>
            <person name="Soltis D."/>
            <person name="Soltis P."/>
            <person name="Zapata F."/>
        </authorList>
    </citation>
    <scope>NUCLEOTIDE SEQUENCE</scope>
    <source>
        <strain evidence="4">UCBG64.0493</strain>
        <tissue evidence="4">Leaf</tissue>
    </source>
</reference>
<feature type="coiled-coil region" evidence="1">
    <location>
        <begin position="855"/>
        <end position="896"/>
    </location>
</feature>
<feature type="compositionally biased region" description="Polar residues" evidence="2">
    <location>
        <begin position="204"/>
        <end position="213"/>
    </location>
</feature>
<dbReference type="Proteomes" id="UP001188597">
    <property type="component" value="Unassembled WGS sequence"/>
</dbReference>
<feature type="coiled-coil region" evidence="1">
    <location>
        <begin position="708"/>
        <end position="826"/>
    </location>
</feature>
<feature type="region of interest" description="Disordered" evidence="2">
    <location>
        <begin position="149"/>
        <end position="213"/>
    </location>
</feature>
<evidence type="ECO:0000256" key="1">
    <source>
        <dbReference type="SAM" id="Coils"/>
    </source>
</evidence>
<name>A0AA88XAC9_9ASTE</name>
<accession>A0AA88XAC9</accession>
<feature type="coiled-coil region" evidence="1">
    <location>
        <begin position="1393"/>
        <end position="1461"/>
    </location>
</feature>
<evidence type="ECO:0000313" key="4">
    <source>
        <dbReference type="EMBL" id="KAK3043012.1"/>
    </source>
</evidence>
<feature type="coiled-coil region" evidence="1">
    <location>
        <begin position="929"/>
        <end position="1005"/>
    </location>
</feature>
<proteinExistence type="predicted"/>